<organism evidence="2 3">
    <name type="scientific">Marinobacter nanhaiticus D15-8W</name>
    <dbReference type="NCBI Taxonomy" id="626887"/>
    <lineage>
        <taxon>Bacteria</taxon>
        <taxon>Pseudomonadati</taxon>
        <taxon>Pseudomonadota</taxon>
        <taxon>Gammaproteobacteria</taxon>
        <taxon>Pseudomonadales</taxon>
        <taxon>Marinobacteraceae</taxon>
        <taxon>Marinobacter</taxon>
    </lineage>
</organism>
<feature type="compositionally biased region" description="Basic and acidic residues" evidence="1">
    <location>
        <begin position="46"/>
        <end position="72"/>
    </location>
</feature>
<dbReference type="STRING" id="626887.J057_16990"/>
<name>N6VZ13_9GAMM</name>
<accession>N6VZ13</accession>
<proteinExistence type="predicted"/>
<dbReference type="Proteomes" id="UP000013165">
    <property type="component" value="Unassembled WGS sequence"/>
</dbReference>
<feature type="region of interest" description="Disordered" evidence="1">
    <location>
        <begin position="1"/>
        <end position="21"/>
    </location>
</feature>
<evidence type="ECO:0000313" key="2">
    <source>
        <dbReference type="EMBL" id="ENO13114.1"/>
    </source>
</evidence>
<protein>
    <submittedName>
        <fullName evidence="2">Uncharacterized protein</fullName>
    </submittedName>
</protein>
<dbReference type="RefSeq" id="WP_004581339.1">
    <property type="nucleotide sequence ID" value="NZ_AP028878.1"/>
</dbReference>
<sequence>MSRSVQQDDEEFTQRAGTASPVKVIKAGCGIRFGEDELAEGIDFSGVERLKPDTDSPSGEDRPVEPHDKSAR</sequence>
<dbReference type="EMBL" id="APLQ01000014">
    <property type="protein sequence ID" value="ENO13114.1"/>
    <property type="molecule type" value="Genomic_DNA"/>
</dbReference>
<dbReference type="PATRIC" id="fig|626887.3.peg.3395"/>
<reference evidence="2 3" key="1">
    <citation type="journal article" date="2013" name="Genome Announc.">
        <title>Genome Sequence of the Polycyclic Aromatic Hydrocarbon-Degrading Bacterium Strain Marinobacter nanhaiticus D15-8WT.</title>
        <authorList>
            <person name="Cui Z."/>
            <person name="Gao W."/>
            <person name="Li Q."/>
            <person name="Xu G."/>
            <person name="Zheng L."/>
        </authorList>
    </citation>
    <scope>NUCLEOTIDE SEQUENCE [LARGE SCALE GENOMIC DNA]</scope>
    <source>
        <strain evidence="2 3">D15-8W</strain>
    </source>
</reference>
<comment type="caution">
    <text evidence="2">The sequence shown here is derived from an EMBL/GenBank/DDBJ whole genome shotgun (WGS) entry which is preliminary data.</text>
</comment>
<feature type="region of interest" description="Disordered" evidence="1">
    <location>
        <begin position="44"/>
        <end position="72"/>
    </location>
</feature>
<evidence type="ECO:0000313" key="3">
    <source>
        <dbReference type="Proteomes" id="UP000013165"/>
    </source>
</evidence>
<dbReference type="HOGENOM" id="CLU_201810_0_0_6"/>
<dbReference type="OrthoDB" id="6371097at2"/>
<gene>
    <name evidence="2" type="ORF">J057_16990</name>
</gene>
<dbReference type="AlphaFoldDB" id="N6VZ13"/>
<evidence type="ECO:0000256" key="1">
    <source>
        <dbReference type="SAM" id="MobiDB-lite"/>
    </source>
</evidence>
<keyword evidence="3" id="KW-1185">Reference proteome</keyword>